<name>A0ABR4CMY9_9HELO</name>
<dbReference type="InterPro" id="IPR001138">
    <property type="entry name" value="Zn2Cys6_DnaBD"/>
</dbReference>
<dbReference type="SMART" id="SM00066">
    <property type="entry name" value="GAL4"/>
    <property type="match status" value="1"/>
</dbReference>
<dbReference type="SUPFAM" id="SSF57701">
    <property type="entry name" value="Zn2/Cys6 DNA-binding domain"/>
    <property type="match status" value="1"/>
</dbReference>
<dbReference type="CDD" id="cd00067">
    <property type="entry name" value="GAL4"/>
    <property type="match status" value="1"/>
</dbReference>
<dbReference type="PANTHER" id="PTHR38791:SF13">
    <property type="entry name" value="ZN(2)-C6 FUNGAL-TYPE DOMAIN-CONTAINING PROTEIN"/>
    <property type="match status" value="1"/>
</dbReference>
<dbReference type="Gene3D" id="4.10.240.10">
    <property type="entry name" value="Zn(2)-C6 fungal-type DNA-binding domain"/>
    <property type="match status" value="1"/>
</dbReference>
<reference evidence="4 5" key="1">
    <citation type="journal article" date="2024" name="Commun. Biol.">
        <title>Comparative genomic analysis of thermophilic fungi reveals convergent evolutionary adaptations and gene losses.</title>
        <authorList>
            <person name="Steindorff A.S."/>
            <person name="Aguilar-Pontes M.V."/>
            <person name="Robinson A.J."/>
            <person name="Andreopoulos B."/>
            <person name="LaButti K."/>
            <person name="Kuo A."/>
            <person name="Mondo S."/>
            <person name="Riley R."/>
            <person name="Otillar R."/>
            <person name="Haridas S."/>
            <person name="Lipzen A."/>
            <person name="Grimwood J."/>
            <person name="Schmutz J."/>
            <person name="Clum A."/>
            <person name="Reid I.D."/>
            <person name="Moisan M.C."/>
            <person name="Butler G."/>
            <person name="Nguyen T.T.M."/>
            <person name="Dewar K."/>
            <person name="Conant G."/>
            <person name="Drula E."/>
            <person name="Henrissat B."/>
            <person name="Hansel C."/>
            <person name="Singer S."/>
            <person name="Hutchinson M.I."/>
            <person name="de Vries R.P."/>
            <person name="Natvig D.O."/>
            <person name="Powell A.J."/>
            <person name="Tsang A."/>
            <person name="Grigoriev I.V."/>
        </authorList>
    </citation>
    <scope>NUCLEOTIDE SEQUENCE [LARGE SCALE GENOMIC DNA]</scope>
    <source>
        <strain evidence="4 5">CBS 494.80</strain>
    </source>
</reference>
<organism evidence="4 5">
    <name type="scientific">Oculimacula yallundae</name>
    <dbReference type="NCBI Taxonomy" id="86028"/>
    <lineage>
        <taxon>Eukaryota</taxon>
        <taxon>Fungi</taxon>
        <taxon>Dikarya</taxon>
        <taxon>Ascomycota</taxon>
        <taxon>Pezizomycotina</taxon>
        <taxon>Leotiomycetes</taxon>
        <taxon>Helotiales</taxon>
        <taxon>Ploettnerulaceae</taxon>
        <taxon>Oculimacula</taxon>
    </lineage>
</organism>
<proteinExistence type="predicted"/>
<evidence type="ECO:0000313" key="4">
    <source>
        <dbReference type="EMBL" id="KAL2070444.1"/>
    </source>
</evidence>
<dbReference type="Proteomes" id="UP001595075">
    <property type="component" value="Unassembled WGS sequence"/>
</dbReference>
<feature type="region of interest" description="Disordered" evidence="2">
    <location>
        <begin position="72"/>
        <end position="92"/>
    </location>
</feature>
<gene>
    <name evidence="4" type="ORF">VTL71DRAFT_13470</name>
</gene>
<feature type="domain" description="Zn(2)-C6 fungal-type" evidence="3">
    <location>
        <begin position="10"/>
        <end position="38"/>
    </location>
</feature>
<accession>A0ABR4CMY9</accession>
<dbReference type="InterPro" id="IPR036864">
    <property type="entry name" value="Zn2-C6_fun-type_DNA-bd_sf"/>
</dbReference>
<dbReference type="Pfam" id="PF00172">
    <property type="entry name" value="Zn_clus"/>
    <property type="match status" value="1"/>
</dbReference>
<evidence type="ECO:0000256" key="2">
    <source>
        <dbReference type="SAM" id="MobiDB-lite"/>
    </source>
</evidence>
<evidence type="ECO:0000313" key="5">
    <source>
        <dbReference type="Proteomes" id="UP001595075"/>
    </source>
</evidence>
<dbReference type="PROSITE" id="PS00463">
    <property type="entry name" value="ZN2_CY6_FUNGAL_1"/>
    <property type="match status" value="1"/>
</dbReference>
<keyword evidence="5" id="KW-1185">Reference proteome</keyword>
<dbReference type="PANTHER" id="PTHR38791">
    <property type="entry name" value="ZN(II)2CYS6 TRANSCRIPTION FACTOR (EUROFUNG)-RELATED-RELATED"/>
    <property type="match status" value="1"/>
</dbReference>
<comment type="caution">
    <text evidence="4">The sequence shown here is derived from an EMBL/GenBank/DDBJ whole genome shotgun (WGS) entry which is preliminary data.</text>
</comment>
<dbReference type="PROSITE" id="PS50048">
    <property type="entry name" value="ZN2_CY6_FUNGAL_2"/>
    <property type="match status" value="1"/>
</dbReference>
<evidence type="ECO:0000256" key="1">
    <source>
        <dbReference type="ARBA" id="ARBA00023242"/>
    </source>
</evidence>
<evidence type="ECO:0000259" key="3">
    <source>
        <dbReference type="PROSITE" id="PS50048"/>
    </source>
</evidence>
<keyword evidence="1" id="KW-0539">Nucleus</keyword>
<dbReference type="InterPro" id="IPR053175">
    <property type="entry name" value="DHMBA_Reg_Transcription_Factor"/>
</dbReference>
<sequence>MVNTGKPSKGCDRCRARRIKCDEGKPECSRCVKYKKPCPGYRDNSEDKLRYKPRAPRIKPSADAVRVLLAPRIRSSTPNREKTAPSSGSLSPCESMAIQRLLSAPEQSIHKPLMDQMEVQAECYFITNFVKISEAGPNKGYLDFVIPLLNSSTVKRCLPLAFSAVTQAAFSTHQRSPMSLSKARAVYLRALSEINLALRDPMLALDDSVLASVLLLAKYEQISSSEMAIRGWRSHVDGALTLLKARSAEQRKSRYGPDLVVAVREQMIPLTIAAGMRLDPYFDWLEVKTDDLDTSFSRLNIKMSHLQADYRTTTTRAERSSETTEKVVDLLQRSKDLEHEYDEWLNELPSSWIVESADWSRFEPLNLATTLVYPGRVDVFGDLWMANKYSAARSCKVMIWSTILRCVAWLNGPDAYMHSAEYVEGSIKCRVIIEDIISSAPYYFGWTPETSPRVANTFEHDTEIRATMKGPVSVHLLWPLYVAATSDFSTPSERIYLRGKLQYIGDNLGVSQARIALKDGLMQPSWFITREGETFVHHQAPHTITEEDISYAKHIDDEWLGKCLKQIQPV</sequence>
<protein>
    <recommendedName>
        <fullName evidence="3">Zn(2)-C6 fungal-type domain-containing protein</fullName>
    </recommendedName>
</protein>
<dbReference type="EMBL" id="JAZHXI010000006">
    <property type="protein sequence ID" value="KAL2070444.1"/>
    <property type="molecule type" value="Genomic_DNA"/>
</dbReference>
<feature type="compositionally biased region" description="Polar residues" evidence="2">
    <location>
        <begin position="74"/>
        <end position="92"/>
    </location>
</feature>